<gene>
    <name evidence="1" type="ORF">MOMA_06946</name>
</gene>
<reference evidence="1 2" key="1">
    <citation type="journal article" date="2013" name="Genome Announc.">
        <title>Genome Sequence of Moraxella macacae 0408225, a Novel Bacterial Species Isolated from a Cynomolgus Macaque with Epistaxis.</title>
        <authorList>
            <person name="Ladner J.T."/>
            <person name="Whitehouse C.A."/>
            <person name="Koroleva G.I."/>
            <person name="Palacios G.F."/>
        </authorList>
    </citation>
    <scope>NUCLEOTIDE SEQUENCE [LARGE SCALE GENOMIC DNA]</scope>
    <source>
        <strain evidence="1 2">0408225</strain>
    </source>
</reference>
<comment type="caution">
    <text evidence="1">The sequence shown here is derived from an EMBL/GenBank/DDBJ whole genome shotgun (WGS) entry which is preliminary data.</text>
</comment>
<dbReference type="Proteomes" id="UP000023795">
    <property type="component" value="Unassembled WGS sequence"/>
</dbReference>
<dbReference type="EMBL" id="ANIN01000002">
    <property type="protein sequence ID" value="ELA08279.1"/>
    <property type="molecule type" value="Genomic_DNA"/>
</dbReference>
<dbReference type="RefSeq" id="WP_009501832.1">
    <property type="nucleotide sequence ID" value="NZ_ANIN01000002.1"/>
</dbReference>
<organism evidence="1 2">
    <name type="scientific">Moraxella macacae 0408225</name>
    <dbReference type="NCBI Taxonomy" id="1230338"/>
    <lineage>
        <taxon>Bacteria</taxon>
        <taxon>Pseudomonadati</taxon>
        <taxon>Pseudomonadota</taxon>
        <taxon>Gammaproteobacteria</taxon>
        <taxon>Moraxellales</taxon>
        <taxon>Moraxellaceae</taxon>
        <taxon>Moraxella</taxon>
    </lineage>
</organism>
<accession>L2F5E7</accession>
<dbReference type="STRING" id="1230338.MOMA_06946"/>
<evidence type="ECO:0000313" key="2">
    <source>
        <dbReference type="Proteomes" id="UP000023795"/>
    </source>
</evidence>
<protein>
    <submittedName>
        <fullName evidence="1">Uncharacterized protein</fullName>
    </submittedName>
</protein>
<keyword evidence="2" id="KW-1185">Reference proteome</keyword>
<evidence type="ECO:0000313" key="1">
    <source>
        <dbReference type="EMBL" id="ELA08279.1"/>
    </source>
</evidence>
<proteinExistence type="predicted"/>
<name>L2F5E7_9GAMM</name>
<dbReference type="PATRIC" id="fig|1230338.3.peg.1481"/>
<dbReference type="AlphaFoldDB" id="L2F5E7"/>
<sequence>MQATQEVIISDINDMASVFINWHNDIMLDLDDMLERTISAEEYETILNIKKRLEQLPFKAEYTINHSAFYYGENTL</sequence>